<reference evidence="1" key="2">
    <citation type="journal article" date="2022" name="Sci. Rep.">
        <title>In silico prediction of the enzymes involved in the degradation of the herbicide molinate by Gulosibacter molinativorax ON4T.</title>
        <authorList>
            <person name="Lopes A.R."/>
            <person name="Bunin E."/>
            <person name="Viana A.T."/>
            <person name="Froufe H."/>
            <person name="Munoz-Merida A."/>
            <person name="Pinho D."/>
            <person name="Figueiredo J."/>
            <person name="Barroso C."/>
            <person name="Vaz-Moreira I."/>
            <person name="Bellanger X."/>
            <person name="Egas C."/>
            <person name="Nunes O.C."/>
        </authorList>
    </citation>
    <scope>NUCLEOTIDE SEQUENCE</scope>
    <source>
        <strain evidence="1">ON4</strain>
    </source>
</reference>
<dbReference type="SUPFAM" id="SSF54285">
    <property type="entry name" value="MoaD/ThiS"/>
    <property type="match status" value="1"/>
</dbReference>
<evidence type="ECO:0000313" key="2">
    <source>
        <dbReference type="Proteomes" id="UP001170379"/>
    </source>
</evidence>
<dbReference type="Gene3D" id="3.10.20.30">
    <property type="match status" value="1"/>
</dbReference>
<name>A0ABT7CB19_9MICO</name>
<evidence type="ECO:0000313" key="1">
    <source>
        <dbReference type="EMBL" id="MDJ1372355.1"/>
    </source>
</evidence>
<dbReference type="RefSeq" id="WP_026937575.1">
    <property type="nucleotide sequence ID" value="NZ_CP028426.1"/>
</dbReference>
<sequence length="76" mass="8012">MREVRLFAAAADAAGVESIEVEADSVEGLREHLAMRFGPEFERILAQCSLLADGKKISSGPLTAGRVDILPPFAGG</sequence>
<accession>A0ABT7CB19</accession>
<organism evidence="1 2">
    <name type="scientific">Gulosibacter molinativorax</name>
    <dbReference type="NCBI Taxonomy" id="256821"/>
    <lineage>
        <taxon>Bacteria</taxon>
        <taxon>Bacillati</taxon>
        <taxon>Actinomycetota</taxon>
        <taxon>Actinomycetes</taxon>
        <taxon>Micrococcales</taxon>
        <taxon>Microbacteriaceae</taxon>
        <taxon>Gulosibacter</taxon>
    </lineage>
</organism>
<proteinExistence type="predicted"/>
<keyword evidence="2" id="KW-1185">Reference proteome</keyword>
<comment type="caution">
    <text evidence="1">The sequence shown here is derived from an EMBL/GenBank/DDBJ whole genome shotgun (WGS) entry which is preliminary data.</text>
</comment>
<dbReference type="InterPro" id="IPR012675">
    <property type="entry name" value="Beta-grasp_dom_sf"/>
</dbReference>
<gene>
    <name evidence="1" type="ORF">C7K25_13415</name>
</gene>
<dbReference type="CDD" id="cd17040">
    <property type="entry name" value="Ubl_MoaD_like"/>
    <property type="match status" value="1"/>
</dbReference>
<protein>
    <submittedName>
        <fullName evidence="1">Molybdopterin synthase sulfur carrier subunit</fullName>
    </submittedName>
</protein>
<dbReference type="Proteomes" id="UP001170379">
    <property type="component" value="Unassembled WGS sequence"/>
</dbReference>
<reference evidence="1" key="1">
    <citation type="submission" date="2018-03" db="EMBL/GenBank/DDBJ databases">
        <authorList>
            <person name="Nunes O.C."/>
            <person name="Lopes A.R."/>
            <person name="Froufe H."/>
            <person name="Munoz-Merida A."/>
            <person name="Barroso C."/>
            <person name="Egas C."/>
        </authorList>
    </citation>
    <scope>NUCLEOTIDE SEQUENCE</scope>
    <source>
        <strain evidence="1">ON4</strain>
    </source>
</reference>
<dbReference type="EMBL" id="PXVD01000024">
    <property type="protein sequence ID" value="MDJ1372355.1"/>
    <property type="molecule type" value="Genomic_DNA"/>
</dbReference>
<dbReference type="InterPro" id="IPR016155">
    <property type="entry name" value="Mopterin_synth/thiamin_S_b"/>
</dbReference>